<reference evidence="4 5" key="1">
    <citation type="submission" date="2023-06" db="EMBL/GenBank/DDBJ databases">
        <title>Alteromonas sp. ASW11-36 isolated from intertidal sand.</title>
        <authorList>
            <person name="Li Y."/>
        </authorList>
    </citation>
    <scope>NUCLEOTIDE SEQUENCE [LARGE SCALE GENOMIC DNA]</scope>
    <source>
        <strain evidence="4 5">ASW11-36</strain>
    </source>
</reference>
<dbReference type="EMBL" id="JAUCBP010000013">
    <property type="protein sequence ID" value="MDM7862229.1"/>
    <property type="molecule type" value="Genomic_DNA"/>
</dbReference>
<keyword evidence="5" id="KW-1185">Reference proteome</keyword>
<gene>
    <name evidence="4" type="ORF">QTP81_16605</name>
</gene>
<comment type="caution">
    <text evidence="4">The sequence shown here is derived from an EMBL/GenBank/DDBJ whole genome shotgun (WGS) entry which is preliminary data.</text>
</comment>
<keyword evidence="1" id="KW-0175">Coiled coil</keyword>
<evidence type="ECO:0000256" key="2">
    <source>
        <dbReference type="SAM" id="MobiDB-lite"/>
    </source>
</evidence>
<proteinExistence type="predicted"/>
<evidence type="ECO:0000313" key="5">
    <source>
        <dbReference type="Proteomes" id="UP001234343"/>
    </source>
</evidence>
<feature type="coiled-coil region" evidence="1">
    <location>
        <begin position="163"/>
        <end position="190"/>
    </location>
</feature>
<evidence type="ECO:0000313" key="4">
    <source>
        <dbReference type="EMBL" id="MDM7862229.1"/>
    </source>
</evidence>
<feature type="compositionally biased region" description="Basic and acidic residues" evidence="2">
    <location>
        <begin position="443"/>
        <end position="452"/>
    </location>
</feature>
<name>A0ABT7T396_9ALTE</name>
<feature type="region of interest" description="Disordered" evidence="2">
    <location>
        <begin position="440"/>
        <end position="480"/>
    </location>
</feature>
<sequence length="480" mass="54305">MANLSKSKRASNIFSRIANSSVNQLIIWTLFFGVITFILFWLTVHLNLLPSALMSPSLTQESTGLFEALGGWALGFAGALVAIRIAGVASVIQEKDSIREHINLWKADVTHVSELNSRLTLAVMDAKRASASVLLYAKEFVKRDDPNPHLHNTWSSNPKLLTEEEKRASAHELQKREEQLSAQLESKLEILVRTIEEVFTDSVYCSVLESSLGEVPTADNSSLGNKNKVQQNTCKELPMNDFFTNRETRDYVSKVVKEDAEFFDVRQAIKGLNLGIRNFGIGLMELRALPLFEHFKRDLNHITIIQEELMVADKKLFEIADVAWLFLGLLLSRKKTGDQPFDYNDGFVFLALMLGSIPTEQSIKDYLGSQLREIEDDYSKKAREYMEQERLEMAQRLYFLDESDLKEFADLVKKFSDNERCWQVYTRNTGVSSEYVFSEIDSNEAKDRDSGKQEGITATSSPQNSGNISHRGGPSNTRST</sequence>
<accession>A0ABT7T396</accession>
<keyword evidence="3" id="KW-0812">Transmembrane</keyword>
<evidence type="ECO:0000256" key="3">
    <source>
        <dbReference type="SAM" id="Phobius"/>
    </source>
</evidence>
<evidence type="ECO:0000256" key="1">
    <source>
        <dbReference type="SAM" id="Coils"/>
    </source>
</evidence>
<keyword evidence="3" id="KW-1133">Transmembrane helix</keyword>
<dbReference type="Proteomes" id="UP001234343">
    <property type="component" value="Unassembled WGS sequence"/>
</dbReference>
<keyword evidence="3" id="KW-0472">Membrane</keyword>
<organism evidence="4 5">
    <name type="scientific">Alteromonas arenosi</name>
    <dbReference type="NCBI Taxonomy" id="3055817"/>
    <lineage>
        <taxon>Bacteria</taxon>
        <taxon>Pseudomonadati</taxon>
        <taxon>Pseudomonadota</taxon>
        <taxon>Gammaproteobacteria</taxon>
        <taxon>Alteromonadales</taxon>
        <taxon>Alteromonadaceae</taxon>
        <taxon>Alteromonas/Salinimonas group</taxon>
        <taxon>Alteromonas</taxon>
    </lineage>
</organism>
<evidence type="ECO:0008006" key="6">
    <source>
        <dbReference type="Google" id="ProtNLM"/>
    </source>
</evidence>
<feature type="transmembrane region" description="Helical" evidence="3">
    <location>
        <begin position="25"/>
        <end position="49"/>
    </location>
</feature>
<dbReference type="RefSeq" id="WP_289367059.1">
    <property type="nucleotide sequence ID" value="NZ_JAUCBP010000013.1"/>
</dbReference>
<feature type="compositionally biased region" description="Polar residues" evidence="2">
    <location>
        <begin position="456"/>
        <end position="480"/>
    </location>
</feature>
<protein>
    <recommendedName>
        <fullName evidence="6">Phage abortive infection protein</fullName>
    </recommendedName>
</protein>